<accession>A0A315XRJ6</accession>
<keyword evidence="4" id="KW-1185">Reference proteome</keyword>
<dbReference type="OrthoDB" id="78500at2157"/>
<name>A0A315XRJ6_9EURY</name>
<evidence type="ECO:0000313" key="3">
    <source>
        <dbReference type="EMBL" id="PWB87689.1"/>
    </source>
</evidence>
<feature type="transmembrane region" description="Helical" evidence="1">
    <location>
        <begin position="37"/>
        <end position="57"/>
    </location>
</feature>
<organism evidence="3 4">
    <name type="scientific">Methanobrevibacter thaueri</name>
    <dbReference type="NCBI Taxonomy" id="190975"/>
    <lineage>
        <taxon>Archaea</taxon>
        <taxon>Methanobacteriati</taxon>
        <taxon>Methanobacteriota</taxon>
        <taxon>Methanomada group</taxon>
        <taxon>Methanobacteria</taxon>
        <taxon>Methanobacteriales</taxon>
        <taxon>Methanobacteriaceae</taxon>
        <taxon>Methanobrevibacter</taxon>
    </lineage>
</organism>
<gene>
    <name evidence="3" type="ORF">MBBTH_06580</name>
</gene>
<keyword evidence="1" id="KW-0472">Membrane</keyword>
<proteinExistence type="predicted"/>
<comment type="caution">
    <text evidence="3">The sequence shown here is derived from an EMBL/GenBank/DDBJ whole genome shotgun (WGS) entry which is preliminary data.</text>
</comment>
<evidence type="ECO:0000259" key="2">
    <source>
        <dbReference type="Pfam" id="PF13240"/>
    </source>
</evidence>
<dbReference type="Pfam" id="PF13240">
    <property type="entry name" value="Zn_Ribbon_1"/>
    <property type="match status" value="1"/>
</dbReference>
<keyword evidence="1" id="KW-0812">Transmembrane</keyword>
<dbReference type="AlphaFoldDB" id="A0A315XRJ6"/>
<feature type="domain" description="Zinc-ribbon" evidence="2">
    <location>
        <begin position="4"/>
        <end position="25"/>
    </location>
</feature>
<sequence>MTEYCSKCGEKLKENALFCANCGEKVPNRNKKFPIKYIILIVIVAIVAVAIASTLFIPGPTQIVKVDDVEFQLPADYVMEPDRTEVSIDENVKSTAMAWSNEKYFIEIGVTKTPGSGFDSEEVAASLEGTPTKMYGYSGYYLEYENQGAAFIFGLKDEVCMIYVSHPDAFDDVKVIGQVYE</sequence>
<evidence type="ECO:0000256" key="1">
    <source>
        <dbReference type="SAM" id="Phobius"/>
    </source>
</evidence>
<evidence type="ECO:0000313" key="4">
    <source>
        <dbReference type="Proteomes" id="UP000251717"/>
    </source>
</evidence>
<dbReference type="Proteomes" id="UP000251717">
    <property type="component" value="Unassembled WGS sequence"/>
</dbReference>
<protein>
    <recommendedName>
        <fullName evidence="2">Zinc-ribbon domain-containing protein</fullName>
    </recommendedName>
</protein>
<dbReference type="EMBL" id="MZGS01000017">
    <property type="protein sequence ID" value="PWB87689.1"/>
    <property type="molecule type" value="Genomic_DNA"/>
</dbReference>
<dbReference type="InterPro" id="IPR026870">
    <property type="entry name" value="Zinc_ribbon_dom"/>
</dbReference>
<reference evidence="3 4" key="1">
    <citation type="submission" date="2017-03" db="EMBL/GenBank/DDBJ databases">
        <title>Genome sequence of Methanobrevibacter thaueri.</title>
        <authorList>
            <person name="Poehlein A."/>
            <person name="Seedorf H."/>
            <person name="Daniel R."/>
        </authorList>
    </citation>
    <scope>NUCLEOTIDE SEQUENCE [LARGE SCALE GENOMIC DNA]</scope>
    <source>
        <strain evidence="3 4">DSM 11995</strain>
    </source>
</reference>
<dbReference type="RefSeq" id="WP_116591631.1">
    <property type="nucleotide sequence ID" value="NZ_MZGS01000017.1"/>
</dbReference>
<keyword evidence="1" id="KW-1133">Transmembrane helix</keyword>